<keyword evidence="3" id="KW-1133">Transmembrane helix</keyword>
<feature type="coiled-coil region" evidence="1">
    <location>
        <begin position="491"/>
        <end position="606"/>
    </location>
</feature>
<keyword evidence="5" id="KW-1185">Reference proteome</keyword>
<feature type="compositionally biased region" description="Acidic residues" evidence="2">
    <location>
        <begin position="750"/>
        <end position="759"/>
    </location>
</feature>
<keyword evidence="3" id="KW-0472">Membrane</keyword>
<evidence type="ECO:0000256" key="2">
    <source>
        <dbReference type="SAM" id="MobiDB-lite"/>
    </source>
</evidence>
<sequence length="869" mass="95094">MTANLALPKATRKALRLTWLGLWTERITRAFWPVWSVVFVAVGAALLGVHQALSEITIAVVGVGFFLCILAAILHGARQFERPKWAEAQTRLDKTLSGRPISSLLDAQAIGTRDPASQAVWEIHQNRMRAQAQTAKAVEPDLRVSRFDPFGLRFVALLVLSVGVLFGSFGQLSSVTKITQATDELAMGPSWEGWVTPPVYTGRPTIYLPDVPAGPLRVPEGSEVTVRLYGELGSLGVMQSVTRSQADPNAAEQRFVIEKSGALAIGMADQNATKADRAPQQWSVIMEPDQAPSIIASAPVRSEADGTLLQQFLAQDDYGVVAGSGVISLDLLNVDRAHGLLAEPENHPQITLQLPMTITGDRAQFEETLTENFSEHVFANLPVVLQMQVEDSLGQTGQSAPIKMTLPGRRFFDPLASAIIEQRRDLLWTRENATRVERLLRAISWLPDDIFRGEGTYLSLSFIIRDLANLGRQMSDEKRDEIAQALWELAIELEDGDLEDARQRLARAQERLNEAMRNGASQEEIAELMQELRDASQDYLRQLAQEQQRNGEAGDQQQAGNSQEITPDQLQQMMDEIQQLMEEGRMAEAQERMAQLNRMLENMRVAQGSGEGGSQGEGQQAMEDLAETLRDQQDLSDEAFRQLQEQFEQSEQQGQQGQQQGQDGQQGEGGQQGNQSGQQQGQQPGEQSGGQSGGQGGAEGLGDLEGSLQNRQQALRQELDAQRRNLPGAGTQAGDDARDALGRAEGAMENADEALGEGDLAEAIDQQSRAIQALRDGLRDLGEAMAQANDGAPQEGQGTPSGQNGGASRDPLGRDRGQGRAISDGEGLLQGDDANRRAQDLLDEIRRRSGDAERPELELEYLKRLLERF</sequence>
<keyword evidence="1" id="KW-0175">Coiled coil</keyword>
<feature type="compositionally biased region" description="Gly residues" evidence="2">
    <location>
        <begin position="687"/>
        <end position="700"/>
    </location>
</feature>
<evidence type="ECO:0000256" key="1">
    <source>
        <dbReference type="SAM" id="Coils"/>
    </source>
</evidence>
<protein>
    <recommendedName>
        <fullName evidence="6">ATPase involved in DNA repair</fullName>
    </recommendedName>
</protein>
<dbReference type="OrthoDB" id="8477685at2"/>
<dbReference type="STRING" id="282199.GCA_001049735_01479"/>
<dbReference type="Pfam" id="PF13779">
    <property type="entry name" value="DUF4175"/>
    <property type="match status" value="1"/>
</dbReference>
<accession>A0A0U1NLR3</accession>
<feature type="transmembrane region" description="Helical" evidence="3">
    <location>
        <begin position="30"/>
        <end position="50"/>
    </location>
</feature>
<dbReference type="AlphaFoldDB" id="A0A0U1NLR3"/>
<proteinExistence type="predicted"/>
<evidence type="ECO:0000256" key="3">
    <source>
        <dbReference type="SAM" id="Phobius"/>
    </source>
</evidence>
<feature type="region of interest" description="Disordered" evidence="2">
    <location>
        <begin position="781"/>
        <end position="835"/>
    </location>
</feature>
<keyword evidence="3" id="KW-0812">Transmembrane</keyword>
<dbReference type="EMBL" id="CVQV01000006">
    <property type="protein sequence ID" value="CRK75433.1"/>
    <property type="molecule type" value="Genomic_DNA"/>
</dbReference>
<evidence type="ECO:0008006" key="6">
    <source>
        <dbReference type="Google" id="ProtNLM"/>
    </source>
</evidence>
<gene>
    <name evidence="4" type="ORF">NIG5292_01480</name>
</gene>
<feature type="transmembrane region" description="Helical" evidence="3">
    <location>
        <begin position="150"/>
        <end position="170"/>
    </location>
</feature>
<organism evidence="4 5">
    <name type="scientific">Nereida ignava</name>
    <dbReference type="NCBI Taxonomy" id="282199"/>
    <lineage>
        <taxon>Bacteria</taxon>
        <taxon>Pseudomonadati</taxon>
        <taxon>Pseudomonadota</taxon>
        <taxon>Alphaproteobacteria</taxon>
        <taxon>Rhodobacterales</taxon>
        <taxon>Roseobacteraceae</taxon>
        <taxon>Nereida</taxon>
    </lineage>
</organism>
<reference evidence="4 5" key="1">
    <citation type="submission" date="2015-04" db="EMBL/GenBank/DDBJ databases">
        <authorList>
            <person name="Syromyatnikov M.Y."/>
            <person name="Popov V.N."/>
        </authorList>
    </citation>
    <scope>NUCLEOTIDE SEQUENCE [LARGE SCALE GENOMIC DNA]</scope>
    <source>
        <strain evidence="4 5">CECT 5292</strain>
    </source>
</reference>
<feature type="transmembrane region" description="Helical" evidence="3">
    <location>
        <begin position="56"/>
        <end position="74"/>
    </location>
</feature>
<evidence type="ECO:0000313" key="4">
    <source>
        <dbReference type="EMBL" id="CRK75433.1"/>
    </source>
</evidence>
<evidence type="ECO:0000313" key="5">
    <source>
        <dbReference type="Proteomes" id="UP000048949"/>
    </source>
</evidence>
<feature type="compositionally biased region" description="Low complexity" evidence="2">
    <location>
        <begin position="673"/>
        <end position="686"/>
    </location>
</feature>
<feature type="compositionally biased region" description="Low complexity" evidence="2">
    <location>
        <begin position="642"/>
        <end position="663"/>
    </location>
</feature>
<dbReference type="RefSeq" id="WP_048598860.1">
    <property type="nucleotide sequence ID" value="NZ_CVPC01000006.1"/>
</dbReference>
<dbReference type="Proteomes" id="UP000048949">
    <property type="component" value="Unassembled WGS sequence"/>
</dbReference>
<name>A0A0U1NLR3_9RHOB</name>
<feature type="region of interest" description="Disordered" evidence="2">
    <location>
        <begin position="628"/>
        <end position="759"/>
    </location>
</feature>
<dbReference type="NCBIfam" id="TIGR02302">
    <property type="entry name" value="aProt_lowcomp"/>
    <property type="match status" value="1"/>
</dbReference>
<dbReference type="InterPro" id="IPR012683">
    <property type="entry name" value="CHP02302_TM"/>
</dbReference>